<evidence type="ECO:0000256" key="12">
    <source>
        <dbReference type="ARBA" id="ARBA00037847"/>
    </source>
</evidence>
<dbReference type="GO" id="GO:0012505">
    <property type="term" value="C:endomembrane system"/>
    <property type="evidence" value="ECO:0007669"/>
    <property type="project" value="UniProtKB-SubCell"/>
</dbReference>
<keyword evidence="8 13" id="KW-0406">Ion transport</keyword>
<evidence type="ECO:0000256" key="1">
    <source>
        <dbReference type="ARBA" id="ARBA00005513"/>
    </source>
</evidence>
<evidence type="ECO:0000256" key="13">
    <source>
        <dbReference type="HAMAP-Rule" id="MF_01398"/>
    </source>
</evidence>
<evidence type="ECO:0000313" key="15">
    <source>
        <dbReference type="EMBL" id="OGI79466.1"/>
    </source>
</evidence>
<accession>A0A1F6WCH3</accession>
<dbReference type="GO" id="GO:0046961">
    <property type="term" value="F:proton-transporting ATPase activity, rotational mechanism"/>
    <property type="evidence" value="ECO:0007669"/>
    <property type="project" value="TreeGrafter"/>
</dbReference>
<evidence type="ECO:0000256" key="10">
    <source>
        <dbReference type="ARBA" id="ARBA00023310"/>
    </source>
</evidence>
<keyword evidence="10 13" id="KW-0066">ATP synthesis</keyword>
<dbReference type="PANTHER" id="PTHR33445">
    <property type="entry name" value="ATP SYNTHASE SUBUNIT B', CHLOROPLASTIC"/>
    <property type="match status" value="1"/>
</dbReference>
<dbReference type="GO" id="GO:0046933">
    <property type="term" value="F:proton-transporting ATP synthase activity, rotational mechanism"/>
    <property type="evidence" value="ECO:0007669"/>
    <property type="project" value="UniProtKB-UniRule"/>
</dbReference>
<evidence type="ECO:0000256" key="14">
    <source>
        <dbReference type="RuleBase" id="RU003848"/>
    </source>
</evidence>
<evidence type="ECO:0000313" key="16">
    <source>
        <dbReference type="Proteomes" id="UP000177052"/>
    </source>
</evidence>
<keyword evidence="5 13" id="KW-0812">Transmembrane</keyword>
<evidence type="ECO:0000256" key="2">
    <source>
        <dbReference type="ARBA" id="ARBA00022448"/>
    </source>
</evidence>
<dbReference type="SUPFAM" id="SSF81573">
    <property type="entry name" value="F1F0 ATP synthase subunit B, membrane domain"/>
    <property type="match status" value="1"/>
</dbReference>
<protein>
    <recommendedName>
        <fullName evidence="13">ATP synthase subunit b</fullName>
    </recommendedName>
    <alternativeName>
        <fullName evidence="13">ATP synthase F(0) sector subunit b</fullName>
    </alternativeName>
    <alternativeName>
        <fullName evidence="13">ATPase subunit I</fullName>
    </alternativeName>
    <alternativeName>
        <fullName evidence="13">F-type ATPase subunit b</fullName>
        <shortName evidence="13">F-ATPase subunit b</shortName>
    </alternativeName>
</protein>
<dbReference type="Pfam" id="PF00430">
    <property type="entry name" value="ATP-synt_B"/>
    <property type="match status" value="1"/>
</dbReference>
<evidence type="ECO:0000256" key="3">
    <source>
        <dbReference type="ARBA" id="ARBA00022475"/>
    </source>
</evidence>
<reference evidence="15 16" key="1">
    <citation type="journal article" date="2016" name="Nat. Commun.">
        <title>Thousands of microbial genomes shed light on interconnected biogeochemical processes in an aquifer system.</title>
        <authorList>
            <person name="Anantharaman K."/>
            <person name="Brown C.T."/>
            <person name="Hug L.A."/>
            <person name="Sharon I."/>
            <person name="Castelle C.J."/>
            <person name="Probst A.J."/>
            <person name="Thomas B.C."/>
            <person name="Singh A."/>
            <person name="Wilkins M.J."/>
            <person name="Karaoz U."/>
            <person name="Brodie E.L."/>
            <person name="Williams K.H."/>
            <person name="Hubbard S.S."/>
            <person name="Banfield J.F."/>
        </authorList>
    </citation>
    <scope>NUCLEOTIDE SEQUENCE [LARGE SCALE GENOMIC DNA]</scope>
</reference>
<dbReference type="InterPro" id="IPR002146">
    <property type="entry name" value="ATP_synth_b/b'su_bac/chlpt"/>
</dbReference>
<dbReference type="PANTHER" id="PTHR33445:SF1">
    <property type="entry name" value="ATP SYNTHASE SUBUNIT B"/>
    <property type="match status" value="1"/>
</dbReference>
<dbReference type="HAMAP" id="MF_01398">
    <property type="entry name" value="ATP_synth_b_bprime"/>
    <property type="match status" value="1"/>
</dbReference>
<evidence type="ECO:0000256" key="5">
    <source>
        <dbReference type="ARBA" id="ARBA00022692"/>
    </source>
</evidence>
<dbReference type="NCBIfam" id="TIGR01144">
    <property type="entry name" value="ATP_synt_b"/>
    <property type="match status" value="1"/>
</dbReference>
<comment type="function">
    <text evidence="11 13">F(1)F(0) ATP synthase produces ATP from ADP in the presence of a proton or sodium gradient. F-type ATPases consist of two structural domains, F(1) containing the extramembraneous catalytic core and F(0) containing the membrane proton channel, linked together by a central stalk and a peripheral stalk. During catalysis, ATP synthesis in the catalytic domain of F(1) is coupled via a rotary mechanism of the central stalk subunits to proton translocation.</text>
</comment>
<dbReference type="Proteomes" id="UP000177052">
    <property type="component" value="Unassembled WGS sequence"/>
</dbReference>
<keyword evidence="2 13" id="KW-0813">Transport</keyword>
<comment type="similarity">
    <text evidence="1 13 14">Belongs to the ATPase B chain family.</text>
</comment>
<feature type="transmembrane region" description="Helical" evidence="13">
    <location>
        <begin position="12"/>
        <end position="34"/>
    </location>
</feature>
<keyword evidence="7 13" id="KW-1133">Transmembrane helix</keyword>
<keyword evidence="6 13" id="KW-0375">Hydrogen ion transport</keyword>
<gene>
    <name evidence="13" type="primary">atpF</name>
    <name evidence="15" type="ORF">A3F19_00640</name>
</gene>
<evidence type="ECO:0000256" key="9">
    <source>
        <dbReference type="ARBA" id="ARBA00023136"/>
    </source>
</evidence>
<comment type="caution">
    <text evidence="15">The sequence shown here is derived from an EMBL/GenBank/DDBJ whole genome shotgun (WGS) entry which is preliminary data.</text>
</comment>
<dbReference type="EMBL" id="MFUJ01000009">
    <property type="protein sequence ID" value="OGI79466.1"/>
    <property type="molecule type" value="Genomic_DNA"/>
</dbReference>
<organism evidence="15 16">
    <name type="scientific">Candidatus Nomurabacteria bacterium RIFCSPHIGHO2_12_FULL_37_29</name>
    <dbReference type="NCBI Taxonomy" id="1801759"/>
    <lineage>
        <taxon>Bacteria</taxon>
        <taxon>Candidatus Nomuraibacteriota</taxon>
    </lineage>
</organism>
<evidence type="ECO:0000256" key="8">
    <source>
        <dbReference type="ARBA" id="ARBA00023065"/>
    </source>
</evidence>
<evidence type="ECO:0000256" key="11">
    <source>
        <dbReference type="ARBA" id="ARBA00025198"/>
    </source>
</evidence>
<evidence type="ECO:0000256" key="7">
    <source>
        <dbReference type="ARBA" id="ARBA00022989"/>
    </source>
</evidence>
<proteinExistence type="inferred from homology"/>
<dbReference type="AlphaFoldDB" id="A0A1F6WCH3"/>
<dbReference type="InterPro" id="IPR028987">
    <property type="entry name" value="ATP_synth_B-like_membr_sf"/>
</dbReference>
<dbReference type="GO" id="GO:0005886">
    <property type="term" value="C:plasma membrane"/>
    <property type="evidence" value="ECO:0007669"/>
    <property type="project" value="UniProtKB-SubCell"/>
</dbReference>
<sequence>MDSIISTFHIDWKIITAQMVNFGVVFVVLYIFALKPLNKLMTERSEKIAKGVGDAKKSAEMLKATSLEYDEVLAKARIEANKIFQEGQKEAEIKKASMLENAKTEVATMIASGKKTLENEKTKMVEEAKTEIVNLTMLATEKLISSKQDLNNL</sequence>
<dbReference type="CDD" id="cd06503">
    <property type="entry name" value="ATP-synt_Fo_b"/>
    <property type="match status" value="1"/>
</dbReference>
<comment type="function">
    <text evidence="13">Component of the F(0) channel, it forms part of the peripheral stalk, linking F(1) to F(0).</text>
</comment>
<evidence type="ECO:0000256" key="6">
    <source>
        <dbReference type="ARBA" id="ARBA00022781"/>
    </source>
</evidence>
<keyword evidence="9 13" id="KW-0472">Membrane</keyword>
<comment type="subcellular location">
    <subcellularLocation>
        <location evidence="13">Cell membrane</location>
        <topology evidence="13">Single-pass membrane protein</topology>
    </subcellularLocation>
    <subcellularLocation>
        <location evidence="12">Endomembrane system</location>
        <topology evidence="12">Single-pass membrane protein</topology>
    </subcellularLocation>
</comment>
<dbReference type="Gene3D" id="6.10.250.1580">
    <property type="match status" value="1"/>
</dbReference>
<comment type="subunit">
    <text evidence="13">F-type ATPases have 2 components, F(1) - the catalytic core - and F(0) - the membrane proton channel. F(1) has five subunits: alpha(3), beta(3), gamma(1), delta(1), epsilon(1). F(0) has three main subunits: a(1), b(2) and c(10-14). The alpha and beta chains form an alternating ring which encloses part of the gamma chain. F(1) is attached to F(0) by a central stalk formed by the gamma and epsilon chains, while a peripheral stalk is formed by the delta and b chains.</text>
</comment>
<dbReference type="InterPro" id="IPR050059">
    <property type="entry name" value="ATP_synthase_B_chain"/>
</dbReference>
<dbReference type="GO" id="GO:0045259">
    <property type="term" value="C:proton-transporting ATP synthase complex"/>
    <property type="evidence" value="ECO:0007669"/>
    <property type="project" value="UniProtKB-KW"/>
</dbReference>
<keyword evidence="3 13" id="KW-1003">Cell membrane</keyword>
<name>A0A1F6WCH3_9BACT</name>
<evidence type="ECO:0000256" key="4">
    <source>
        <dbReference type="ARBA" id="ARBA00022547"/>
    </source>
</evidence>
<dbReference type="InterPro" id="IPR005864">
    <property type="entry name" value="ATP_synth_F0_bsu_bac"/>
</dbReference>
<keyword evidence="4 13" id="KW-0138">CF(0)</keyword>